<keyword evidence="4" id="KW-1185">Reference proteome</keyword>
<dbReference type="SUPFAM" id="SSF48208">
    <property type="entry name" value="Six-hairpin glycosidases"/>
    <property type="match status" value="1"/>
</dbReference>
<dbReference type="InterPro" id="IPR010819">
    <property type="entry name" value="AGE/CE"/>
</dbReference>
<organism evidence="3 4">
    <name type="scientific">Runella rosea</name>
    <dbReference type="NCBI Taxonomy" id="2259595"/>
    <lineage>
        <taxon>Bacteria</taxon>
        <taxon>Pseudomonadati</taxon>
        <taxon>Bacteroidota</taxon>
        <taxon>Cytophagia</taxon>
        <taxon>Cytophagales</taxon>
        <taxon>Spirosomataceae</taxon>
        <taxon>Runella</taxon>
    </lineage>
</organism>
<dbReference type="Proteomes" id="UP000251993">
    <property type="component" value="Plasmid unnamed2"/>
</dbReference>
<evidence type="ECO:0000256" key="1">
    <source>
        <dbReference type="ARBA" id="ARBA00008558"/>
    </source>
</evidence>
<dbReference type="OrthoDB" id="618431at2"/>
<evidence type="ECO:0000256" key="2">
    <source>
        <dbReference type="ARBA" id="ARBA00023235"/>
    </source>
</evidence>
<proteinExistence type="inferred from homology"/>
<dbReference type="InterPro" id="IPR024705">
    <property type="entry name" value="Ssp411"/>
</dbReference>
<reference evidence="3 4" key="1">
    <citation type="submission" date="2018-07" db="EMBL/GenBank/DDBJ databases">
        <title>Genome sequencing of Runella.</title>
        <authorList>
            <person name="Baek M.-G."/>
            <person name="Yi H."/>
        </authorList>
    </citation>
    <scope>NUCLEOTIDE SEQUENCE [LARGE SCALE GENOMIC DNA]</scope>
    <source>
        <strain evidence="3 4">HYN0085</strain>
        <plasmid evidence="3 4">unnamed2</plasmid>
    </source>
</reference>
<protein>
    <submittedName>
        <fullName evidence="3">N-acyl-D-glucosamine 2-epimerase</fullName>
    </submittedName>
</protein>
<dbReference type="InterPro" id="IPR008928">
    <property type="entry name" value="6-hairpin_glycosidase_sf"/>
</dbReference>
<comment type="similarity">
    <text evidence="1">Belongs to the N-acylglucosamine 2-epimerase family.</text>
</comment>
<dbReference type="Gene3D" id="1.50.10.10">
    <property type="match status" value="1"/>
</dbReference>
<geneLocation type="plasmid" evidence="3 4">
    <name>unnamed2</name>
</geneLocation>
<dbReference type="RefSeq" id="WP_114070628.1">
    <property type="nucleotide sequence ID" value="NZ_CP030852.1"/>
</dbReference>
<name>A0A344TTB7_9BACT</name>
<gene>
    <name evidence="3" type="ORF">DR864_28920</name>
</gene>
<dbReference type="EMBL" id="CP030852">
    <property type="protein sequence ID" value="AXE21888.1"/>
    <property type="molecule type" value="Genomic_DNA"/>
</dbReference>
<dbReference type="AlphaFoldDB" id="A0A344TTB7"/>
<dbReference type="PANTHER" id="PTHR42899:SF1">
    <property type="entry name" value="SPERMATOGENESIS-ASSOCIATED PROTEIN 20"/>
    <property type="match status" value="1"/>
</dbReference>
<dbReference type="InterPro" id="IPR012341">
    <property type="entry name" value="6hp_glycosidase-like_sf"/>
</dbReference>
<keyword evidence="3" id="KW-0614">Plasmid</keyword>
<dbReference type="GO" id="GO:0016853">
    <property type="term" value="F:isomerase activity"/>
    <property type="evidence" value="ECO:0007669"/>
    <property type="project" value="UniProtKB-KW"/>
</dbReference>
<dbReference type="Pfam" id="PF07221">
    <property type="entry name" value="GlcNAc_2-epim"/>
    <property type="match status" value="1"/>
</dbReference>
<sequence length="608" mass="71007">MKLDFTFSDTLAGYIIEYNAAEKWYTVETSDKRVFKVNLLPSTYARTFRNLDESYQDASGVMQDLLAQKGQFLYSYGTFYPPLEGGEPVFEVQWIIFPSTQAHEYRHEAQDWWIQQISSIATSYLKWQFNYPQEPINYKNYRTMLHLAGAKKGDYLQETDTISRMIYGFASAYMLTGNDSFLEGAELGTEYLRDHMRFYDKDADLVYWYHGVKVDGQKETKLLTSEFGDDLDSLPMYEQIYALAGPTQTYRLTGDPRIMWDIEKTIELFEKYFKDDKLEGYFSHIDPISLDAHEESLAHNRARKNWNSVGDHAPAYLINLYLATGEKKYADFLEYTFDTITKYFPDYENSPFVQEKFFEDWSKDQTWGWQQNRAVVGHNLKIAWNLMRMQSLVAKDSYLEFAKKIAALMPEAGSDPQRGGWYDVVERETKTNGRHQFVWHDRKAWWQQEQAILAYMILHGILKDDDYLKYARESAAFYNAFFLDTDDGGVYFNVFGNGMPYLLGTERFKGSHSMSAYHSTELCFLSAVYTNLLITKKPTYFYFKPYPNGFKNNKLFVSPDILPKGSVYISACYINDEPYPNFDANELFVTLPKTDERVRVKVLISPVI</sequence>
<accession>A0A344TTB7</accession>
<dbReference type="PANTHER" id="PTHR42899">
    <property type="entry name" value="SPERMATOGENESIS-ASSOCIATED PROTEIN 20"/>
    <property type="match status" value="1"/>
</dbReference>
<evidence type="ECO:0000313" key="4">
    <source>
        <dbReference type="Proteomes" id="UP000251993"/>
    </source>
</evidence>
<keyword evidence="2" id="KW-0413">Isomerase</keyword>
<dbReference type="GO" id="GO:0005975">
    <property type="term" value="P:carbohydrate metabolic process"/>
    <property type="evidence" value="ECO:0007669"/>
    <property type="project" value="InterPro"/>
</dbReference>
<evidence type="ECO:0000313" key="3">
    <source>
        <dbReference type="EMBL" id="AXE21888.1"/>
    </source>
</evidence>
<dbReference type="KEGG" id="run:DR864_28920"/>